<evidence type="ECO:0000256" key="1">
    <source>
        <dbReference type="ARBA" id="ARBA00022801"/>
    </source>
</evidence>
<protein>
    <recommendedName>
        <fullName evidence="2">RNA 2',3'-cyclic phosphodiesterase</fullName>
        <shortName evidence="2">RNA 2',3'-CPDase</shortName>
        <ecNumber evidence="2">3.1.4.58</ecNumber>
    </recommendedName>
</protein>
<keyword evidence="1 2" id="KW-0378">Hydrolase</keyword>
<feature type="active site" description="Proton acceptor" evidence="2">
    <location>
        <position position="129"/>
    </location>
</feature>
<dbReference type="PANTHER" id="PTHR35561:SF1">
    <property type="entry name" value="RNA 2',3'-CYCLIC PHOSPHODIESTERASE"/>
    <property type="match status" value="1"/>
</dbReference>
<dbReference type="NCBIfam" id="TIGR02258">
    <property type="entry name" value="2_5_ligase"/>
    <property type="match status" value="1"/>
</dbReference>
<dbReference type="PANTHER" id="PTHR35561">
    <property type="entry name" value="RNA 2',3'-CYCLIC PHOSPHODIESTERASE"/>
    <property type="match status" value="1"/>
</dbReference>
<name>A0A168EUQ5_9MICO</name>
<dbReference type="SUPFAM" id="SSF55144">
    <property type="entry name" value="LigT-like"/>
    <property type="match status" value="1"/>
</dbReference>
<feature type="active site" description="Proton donor" evidence="2">
    <location>
        <position position="45"/>
    </location>
</feature>
<evidence type="ECO:0000256" key="3">
    <source>
        <dbReference type="SAM" id="MobiDB-lite"/>
    </source>
</evidence>
<organism evidence="4 5">
    <name type="scientific">Isoptericola dokdonensis DS-3</name>
    <dbReference type="NCBI Taxonomy" id="1300344"/>
    <lineage>
        <taxon>Bacteria</taxon>
        <taxon>Bacillati</taxon>
        <taxon>Actinomycetota</taxon>
        <taxon>Actinomycetes</taxon>
        <taxon>Micrococcales</taxon>
        <taxon>Promicromonosporaceae</taxon>
        <taxon>Isoptericola</taxon>
    </lineage>
</organism>
<comment type="catalytic activity">
    <reaction evidence="2">
        <text>a 3'-end 2',3'-cyclophospho-ribonucleotide-RNA + H2O = a 3'-end 2'-phospho-ribonucleotide-RNA + H(+)</text>
        <dbReference type="Rhea" id="RHEA:11828"/>
        <dbReference type="Rhea" id="RHEA-COMP:10464"/>
        <dbReference type="Rhea" id="RHEA-COMP:17353"/>
        <dbReference type="ChEBI" id="CHEBI:15377"/>
        <dbReference type="ChEBI" id="CHEBI:15378"/>
        <dbReference type="ChEBI" id="CHEBI:83064"/>
        <dbReference type="ChEBI" id="CHEBI:173113"/>
        <dbReference type="EC" id="3.1.4.58"/>
    </reaction>
</comment>
<comment type="function">
    <text evidence="2">Hydrolyzes RNA 2',3'-cyclic phosphodiester to an RNA 2'-phosphomonoester.</text>
</comment>
<dbReference type="Proteomes" id="UP000076794">
    <property type="component" value="Chromosome"/>
</dbReference>
<feature type="short sequence motif" description="HXTX 1" evidence="2">
    <location>
        <begin position="45"/>
        <end position="48"/>
    </location>
</feature>
<keyword evidence="4" id="KW-0436">Ligase</keyword>
<dbReference type="HAMAP" id="MF_01940">
    <property type="entry name" value="RNA_CPDase"/>
    <property type="match status" value="1"/>
</dbReference>
<evidence type="ECO:0000313" key="4">
    <source>
        <dbReference type="EMBL" id="ANC30506.1"/>
    </source>
</evidence>
<dbReference type="RefSeq" id="WP_068201706.1">
    <property type="nucleotide sequence ID" value="NZ_CP014209.1"/>
</dbReference>
<dbReference type="STRING" id="1300344.I598_0934"/>
<sequence>MRLFTAVYPSPESLDHLDGALGGVGGAAVADPGAGLRWVPREQRHVTLAFHGDVPDGAVDGYVDTLAEAVAGVRSFDLALAGSGTFGGRTLWVGLGGDVHALRSLARHTDEVADETGVPGADRASGRPHLTVARASASVVGADRARERRRRRRGEPEGVPTSPFGRWSRALSVYRGPLWTVGEVLVVSSRLGEGRAGGPAHAVVARVPLRGHLD</sequence>
<proteinExistence type="inferred from homology"/>
<feature type="region of interest" description="Disordered" evidence="3">
    <location>
        <begin position="136"/>
        <end position="162"/>
    </location>
</feature>
<evidence type="ECO:0000313" key="5">
    <source>
        <dbReference type="Proteomes" id="UP000076794"/>
    </source>
</evidence>
<accession>A0A168EUQ5</accession>
<dbReference type="EC" id="3.1.4.58" evidence="2"/>
<dbReference type="OrthoDB" id="9787070at2"/>
<dbReference type="AlphaFoldDB" id="A0A168EUQ5"/>
<dbReference type="GO" id="GO:0008664">
    <property type="term" value="F:RNA 2',3'-cyclic 3'-phosphodiesterase activity"/>
    <property type="evidence" value="ECO:0007669"/>
    <property type="project" value="UniProtKB-EC"/>
</dbReference>
<dbReference type="GO" id="GO:0016874">
    <property type="term" value="F:ligase activity"/>
    <property type="evidence" value="ECO:0007669"/>
    <property type="project" value="UniProtKB-KW"/>
</dbReference>
<dbReference type="KEGG" id="ido:I598_0934"/>
<dbReference type="InterPro" id="IPR009097">
    <property type="entry name" value="Cyclic_Pdiesterase"/>
</dbReference>
<dbReference type="InterPro" id="IPR004175">
    <property type="entry name" value="RNA_CPDase"/>
</dbReference>
<evidence type="ECO:0000256" key="2">
    <source>
        <dbReference type="HAMAP-Rule" id="MF_01940"/>
    </source>
</evidence>
<dbReference type="EMBL" id="CP014209">
    <property type="protein sequence ID" value="ANC30506.1"/>
    <property type="molecule type" value="Genomic_DNA"/>
</dbReference>
<keyword evidence="5" id="KW-1185">Reference proteome</keyword>
<dbReference type="PATRIC" id="fig|1300344.3.peg.936"/>
<dbReference type="Gene3D" id="3.90.1140.10">
    <property type="entry name" value="Cyclic phosphodiesterase"/>
    <property type="match status" value="1"/>
</dbReference>
<comment type="similarity">
    <text evidence="2">Belongs to the 2H phosphoesterase superfamily. ThpR family.</text>
</comment>
<dbReference type="GO" id="GO:0004113">
    <property type="term" value="F:2',3'-cyclic-nucleotide 3'-phosphodiesterase activity"/>
    <property type="evidence" value="ECO:0007669"/>
    <property type="project" value="InterPro"/>
</dbReference>
<dbReference type="Pfam" id="PF13563">
    <property type="entry name" value="2_5_RNA_ligase2"/>
    <property type="match status" value="1"/>
</dbReference>
<feature type="short sequence motif" description="HXTX 2" evidence="2">
    <location>
        <begin position="129"/>
        <end position="132"/>
    </location>
</feature>
<gene>
    <name evidence="4" type="ORF">I598_0934</name>
</gene>
<reference evidence="4 5" key="1">
    <citation type="submission" date="2016-01" db="EMBL/GenBank/DDBJ databases">
        <title>Complete genome sequence of a soil Actinobacterium, Isoptericola dokdonensis DS-3.</title>
        <authorList>
            <person name="Kwon S.-K."/>
            <person name="Kim J.F."/>
        </authorList>
    </citation>
    <scope>NUCLEOTIDE SEQUENCE [LARGE SCALE GENOMIC DNA]</scope>
    <source>
        <strain evidence="4 5">DS-3</strain>
    </source>
</reference>